<evidence type="ECO:0000313" key="2">
    <source>
        <dbReference type="EMBL" id="BAV97973.1"/>
    </source>
</evidence>
<feature type="domain" description="YcaO" evidence="1">
    <location>
        <begin position="55"/>
        <end position="414"/>
    </location>
</feature>
<dbReference type="Proteomes" id="UP000218824">
    <property type="component" value="Chromosome"/>
</dbReference>
<dbReference type="Gene3D" id="3.30.1330.230">
    <property type="match status" value="1"/>
</dbReference>
<evidence type="ECO:0000313" key="3">
    <source>
        <dbReference type="Proteomes" id="UP000218824"/>
    </source>
</evidence>
<protein>
    <recommendedName>
        <fullName evidence="1">YcaO domain-containing protein</fullName>
    </recommendedName>
</protein>
<dbReference type="GeneID" id="83066782"/>
<proteinExistence type="predicted"/>
<dbReference type="PROSITE" id="PS51664">
    <property type="entry name" value="YCAO"/>
    <property type="match status" value="1"/>
</dbReference>
<reference evidence="2 3" key="1">
    <citation type="journal article" date="2017" name="DNA Res.">
        <title>Complete genome sequence and expression profile of the commercial lytic enzyme producer Lysobacter enzymogenes M497-1.</title>
        <authorList>
            <person name="Takami H."/>
            <person name="Toyoda A."/>
            <person name="Uchiyama I."/>
            <person name="Itoh T."/>
            <person name="Takaki Y."/>
            <person name="Arai W."/>
            <person name="Nishi S."/>
            <person name="Kawai M."/>
            <person name="Shinya K."/>
            <person name="Ikeda H."/>
        </authorList>
    </citation>
    <scope>NUCLEOTIDE SEQUENCE [LARGE SCALE GENOMIC DNA]</scope>
    <source>
        <strain evidence="2 3">M497-1</strain>
    </source>
</reference>
<name>A0AAU9APG6_LYSEN</name>
<dbReference type="AlphaFoldDB" id="A0AAU9APG6"/>
<evidence type="ECO:0000259" key="1">
    <source>
        <dbReference type="PROSITE" id="PS51664"/>
    </source>
</evidence>
<dbReference type="EMBL" id="AP014940">
    <property type="protein sequence ID" value="BAV97973.1"/>
    <property type="molecule type" value="Genomic_DNA"/>
</dbReference>
<dbReference type="InterPro" id="IPR003776">
    <property type="entry name" value="YcaO-like_dom"/>
</dbReference>
<dbReference type="Pfam" id="PF02624">
    <property type="entry name" value="YcaO"/>
    <property type="match status" value="1"/>
</dbReference>
<organism evidence="2 3">
    <name type="scientific">Lysobacter enzymogenes</name>
    <dbReference type="NCBI Taxonomy" id="69"/>
    <lineage>
        <taxon>Bacteria</taxon>
        <taxon>Pseudomonadati</taxon>
        <taxon>Pseudomonadota</taxon>
        <taxon>Gammaproteobacteria</taxon>
        <taxon>Lysobacterales</taxon>
        <taxon>Lysobacteraceae</taxon>
        <taxon>Lysobacter</taxon>
    </lineage>
</organism>
<dbReference type="PANTHER" id="PTHR37809">
    <property type="entry name" value="RIBOSOMAL PROTEIN S12 METHYLTHIOTRANSFERASE ACCESSORY FACTOR YCAO"/>
    <property type="match status" value="1"/>
</dbReference>
<sequence>MIPYGREHSLDEADRIIRECIARRGWSIDTDRLGEGLVAAKCFLLDAGGEILAFGGGKGAPDAAYTGAVYEAVEHYYCKASALPQQWDYPAARAIADDPRYAALPFLSAFEQQPQRRLACRDYAAYSGEDALPVPLFLSFPDYPGGARASDPRDDFDYTRALRFGSNSGTAIGASFEEAALHGIGEIVERDAWSLFLMAHYLGGDGVYGRWIDPASLPDELARTHRIAERRVGGRVRLIDITSDLAYPAFIAVPERRLEDEVVFSHGCGASPYPQHAALRALSELVQCVDIKRDTEHLAGLDRLALELLAAYPRLRDCAMGEIDPRRLHRTRWDFVEPARQTPQRLLPTVVADLRARGLILYHAVNHREADDFWVVSSLSPELERFFLVTTGVAMAPGRRGREFLERHRRAAAA</sequence>
<dbReference type="KEGG" id="lem:LEN_2486"/>
<dbReference type="PANTHER" id="PTHR37809:SF1">
    <property type="entry name" value="RIBOSOMAL PROTEIN S12 METHYLTHIOTRANSFERASE ACCESSORY FACTOR YCAO"/>
    <property type="match status" value="1"/>
</dbReference>
<gene>
    <name evidence="2" type="ORF">LEN_2486</name>
</gene>
<accession>A0AAU9APG6</accession>
<dbReference type="RefSeq" id="WP_172437231.1">
    <property type="nucleotide sequence ID" value="NZ_AP014940.1"/>
</dbReference>